<accession>A0AAW9SRS4</accession>
<dbReference type="InterPro" id="IPR011014">
    <property type="entry name" value="MscS_channel_TM-2"/>
</dbReference>
<dbReference type="InterPro" id="IPR010920">
    <property type="entry name" value="LSM_dom_sf"/>
</dbReference>
<feature type="region of interest" description="Disordered" evidence="8">
    <location>
        <begin position="355"/>
        <end position="383"/>
    </location>
</feature>
<feature type="region of interest" description="Disordered" evidence="8">
    <location>
        <begin position="438"/>
        <end position="551"/>
    </location>
</feature>
<gene>
    <name evidence="11" type="ORF">QP460_001700</name>
</gene>
<feature type="transmembrane region" description="Helical" evidence="9">
    <location>
        <begin position="59"/>
        <end position="81"/>
    </location>
</feature>
<comment type="caution">
    <text evidence="11">The sequence shown here is derived from an EMBL/GenBank/DDBJ whole genome shotgun (WGS) entry which is preliminary data.</text>
</comment>
<evidence type="ECO:0000256" key="2">
    <source>
        <dbReference type="ARBA" id="ARBA00004236"/>
    </source>
</evidence>
<evidence type="ECO:0000256" key="9">
    <source>
        <dbReference type="SAM" id="Phobius"/>
    </source>
</evidence>
<dbReference type="EMBL" id="JASOOY020000005">
    <property type="protein sequence ID" value="MEO3716307.1"/>
    <property type="molecule type" value="Genomic_DNA"/>
</dbReference>
<evidence type="ECO:0000256" key="1">
    <source>
        <dbReference type="ARBA" id="ARBA00004141"/>
    </source>
</evidence>
<reference evidence="11" key="1">
    <citation type="submission" date="2023-05" db="EMBL/GenBank/DDBJ databases">
        <authorList>
            <person name="Du J."/>
        </authorList>
    </citation>
    <scope>NUCLEOTIDE SEQUENCE</scope>
    <source>
        <strain evidence="11">UMB1064</strain>
    </source>
</reference>
<dbReference type="InterPro" id="IPR006685">
    <property type="entry name" value="MscS_channel_2nd"/>
</dbReference>
<keyword evidence="7 9" id="KW-0472">Membrane</keyword>
<dbReference type="Gene3D" id="1.10.287.1260">
    <property type="match status" value="1"/>
</dbReference>
<keyword evidence="6 9" id="KW-1133">Transmembrane helix</keyword>
<dbReference type="PANTHER" id="PTHR30460">
    <property type="entry name" value="MODERATE CONDUCTANCE MECHANOSENSITIVE CHANNEL YBIO"/>
    <property type="match status" value="1"/>
</dbReference>
<proteinExistence type="inferred from homology"/>
<dbReference type="InterPro" id="IPR023408">
    <property type="entry name" value="MscS_beta-dom_sf"/>
</dbReference>
<feature type="transmembrane region" description="Helical" evidence="9">
    <location>
        <begin position="93"/>
        <end position="120"/>
    </location>
</feature>
<dbReference type="GO" id="GO:0008381">
    <property type="term" value="F:mechanosensitive monoatomic ion channel activity"/>
    <property type="evidence" value="ECO:0007669"/>
    <property type="project" value="InterPro"/>
</dbReference>
<protein>
    <submittedName>
        <fullName evidence="11">Mechanosensitive ion channel family protein</fullName>
    </submittedName>
</protein>
<feature type="transmembrane region" description="Helical" evidence="9">
    <location>
        <begin position="12"/>
        <end position="32"/>
    </location>
</feature>
<dbReference type="Pfam" id="PF00924">
    <property type="entry name" value="MS_channel_2nd"/>
    <property type="match status" value="1"/>
</dbReference>
<evidence type="ECO:0000313" key="12">
    <source>
        <dbReference type="Proteomes" id="UP001223646"/>
    </source>
</evidence>
<sequence length="551" mass="59995">MEFLQYMLLRTWQWVANNGLAIACLAILLILVPRIRRFVLAIADGNISSSEEQSKGRRALIGAVVYIVEVIAYFVLIIAILSKFGISLTAAAIPATVVSAAVGFGAQGVIADFLGGLFIIAEKQYGIGDWVEFHSPSGTVQGDVVNMTLRATTIRTLNGEEIIVPNSEARMCINYSSQWSRAVVEVPVPMTAGGSIKDLEERTVAAAKRAIALDSVKDAVLSEIKLQSSTELNPPTVMGLPWTVTMRLIVDCKPGDQWLIERAIRAAVIDTWWDDYGERAQQTPFAPAEEITGHVRDDTMIEQLRQADAKQEQRQQLDDGDSAPTEIVEAVANTTVQPDTAETKLMETQTVDKQVGNERSDLPHAGANLDDARREQEDSGSNNVIRKLASHPDWKTLTTRQKVRRILSAGGRARVSTIVLLVALLILFILNLMTVETEDGPSGWLAPSRWSDRVTTQEEDPEESSAPQSSNQPTSTTQSVQPTETSQQTQTPQNQPSETSQQPQSTQNRAPSTATSTEPDPDQSNTDNESSGGSQSTDSTNNAEPNSADTQ</sequence>
<feature type="compositionally biased region" description="Low complexity" evidence="8">
    <location>
        <begin position="464"/>
        <end position="507"/>
    </location>
</feature>
<evidence type="ECO:0000259" key="10">
    <source>
        <dbReference type="Pfam" id="PF00924"/>
    </source>
</evidence>
<evidence type="ECO:0000256" key="6">
    <source>
        <dbReference type="ARBA" id="ARBA00022989"/>
    </source>
</evidence>
<organism evidence="11 12">
    <name type="scientific">Corynebacterium amycolatum</name>
    <dbReference type="NCBI Taxonomy" id="43765"/>
    <lineage>
        <taxon>Bacteria</taxon>
        <taxon>Bacillati</taxon>
        <taxon>Actinomycetota</taxon>
        <taxon>Actinomycetes</taxon>
        <taxon>Mycobacteriales</taxon>
        <taxon>Corynebacteriaceae</taxon>
        <taxon>Corynebacterium</taxon>
    </lineage>
</organism>
<dbReference type="SUPFAM" id="SSF82861">
    <property type="entry name" value="Mechanosensitive channel protein MscS (YggB), transmembrane region"/>
    <property type="match status" value="1"/>
</dbReference>
<evidence type="ECO:0000256" key="8">
    <source>
        <dbReference type="SAM" id="MobiDB-lite"/>
    </source>
</evidence>
<feature type="compositionally biased region" description="Polar residues" evidence="8">
    <location>
        <begin position="508"/>
        <end position="551"/>
    </location>
</feature>
<dbReference type="Gene3D" id="2.30.30.60">
    <property type="match status" value="1"/>
</dbReference>
<evidence type="ECO:0000256" key="7">
    <source>
        <dbReference type="ARBA" id="ARBA00023136"/>
    </source>
</evidence>
<comment type="similarity">
    <text evidence="3">Belongs to the MscS (TC 1.A.23) family.</text>
</comment>
<dbReference type="SUPFAM" id="SSF50182">
    <property type="entry name" value="Sm-like ribonucleoproteins"/>
    <property type="match status" value="1"/>
</dbReference>
<dbReference type="PANTHER" id="PTHR30460:SF0">
    <property type="entry name" value="MODERATE CONDUCTANCE MECHANOSENSITIVE CHANNEL YBIO"/>
    <property type="match status" value="1"/>
</dbReference>
<feature type="transmembrane region" description="Helical" evidence="9">
    <location>
        <begin position="413"/>
        <end position="433"/>
    </location>
</feature>
<dbReference type="RefSeq" id="WP_284826518.1">
    <property type="nucleotide sequence ID" value="NZ_JASOOY020000005.1"/>
</dbReference>
<evidence type="ECO:0000256" key="3">
    <source>
        <dbReference type="ARBA" id="ARBA00008017"/>
    </source>
</evidence>
<comment type="subcellular location">
    <subcellularLocation>
        <location evidence="2">Cell membrane</location>
    </subcellularLocation>
    <subcellularLocation>
        <location evidence="1">Membrane</location>
        <topology evidence="1">Multi-pass membrane protein</topology>
    </subcellularLocation>
</comment>
<evidence type="ECO:0000256" key="5">
    <source>
        <dbReference type="ARBA" id="ARBA00022692"/>
    </source>
</evidence>
<name>A0AAW9SRS4_CORAY</name>
<evidence type="ECO:0000256" key="4">
    <source>
        <dbReference type="ARBA" id="ARBA00022475"/>
    </source>
</evidence>
<keyword evidence="5 9" id="KW-0812">Transmembrane</keyword>
<evidence type="ECO:0000313" key="11">
    <source>
        <dbReference type="EMBL" id="MEO3716307.1"/>
    </source>
</evidence>
<keyword evidence="4" id="KW-1003">Cell membrane</keyword>
<dbReference type="Proteomes" id="UP001223646">
    <property type="component" value="Unassembled WGS sequence"/>
</dbReference>
<feature type="domain" description="Mechanosensitive ion channel MscS" evidence="10">
    <location>
        <begin position="109"/>
        <end position="176"/>
    </location>
</feature>
<dbReference type="AlphaFoldDB" id="A0AAW9SRS4"/>
<dbReference type="InterPro" id="IPR045276">
    <property type="entry name" value="YbiO_bact"/>
</dbReference>
<reference evidence="11" key="2">
    <citation type="submission" date="2024-05" db="EMBL/GenBank/DDBJ databases">
        <authorList>
            <person name="Wolfe A."/>
        </authorList>
    </citation>
    <scope>NUCLEOTIDE SEQUENCE</scope>
    <source>
        <strain evidence="11">UMB1064</strain>
    </source>
</reference>
<dbReference type="GO" id="GO:0005886">
    <property type="term" value="C:plasma membrane"/>
    <property type="evidence" value="ECO:0007669"/>
    <property type="project" value="UniProtKB-SubCell"/>
</dbReference>